<dbReference type="InterPro" id="IPR020846">
    <property type="entry name" value="MFS_dom"/>
</dbReference>
<dbReference type="GO" id="GO:0005886">
    <property type="term" value="C:plasma membrane"/>
    <property type="evidence" value="ECO:0007669"/>
    <property type="project" value="TreeGrafter"/>
</dbReference>
<feature type="transmembrane region" description="Helical" evidence="9">
    <location>
        <begin position="431"/>
        <end position="449"/>
    </location>
</feature>
<feature type="transmembrane region" description="Helical" evidence="9">
    <location>
        <begin position="195"/>
        <end position="217"/>
    </location>
</feature>
<dbReference type="OrthoDB" id="2241241at2759"/>
<feature type="transmembrane region" description="Helical" evidence="9">
    <location>
        <begin position="365"/>
        <end position="383"/>
    </location>
</feature>
<feature type="transmembrane region" description="Helical" evidence="9">
    <location>
        <begin position="110"/>
        <end position="129"/>
    </location>
</feature>
<dbReference type="FunFam" id="1.20.1250.20:FF:000197">
    <property type="entry name" value="Siderophore iron transporter 1"/>
    <property type="match status" value="1"/>
</dbReference>
<feature type="transmembrane region" description="Helical" evidence="9">
    <location>
        <begin position="494"/>
        <end position="517"/>
    </location>
</feature>
<dbReference type="GO" id="GO:0006811">
    <property type="term" value="P:monoatomic ion transport"/>
    <property type="evidence" value="ECO:0007669"/>
    <property type="project" value="UniProtKB-KW"/>
</dbReference>
<sequence>MSTSSHDEGKDAQQYAGNVQREHDHARFAQTASAEVPPVQTTHDASPPSYAVATQAGVLKVESVNRVWRRDSRIALFVGIALASYIYSLDGTTTYLYAAGATSSFGQHSLLGAIATAQAIVLAVSKPFAAKFADVFGRAEAFVLAVFFYCLGYIIIAACSNVHTYAAGAVIYYVGYAALQILIQIVIADCTNLRWRGLISSLTSVWFFVNAFVSGNIAQGVLATSNWHWGYAMFIILIPVTLSPIISTLLWAQIRAKRLGLDATDLVEEHGGTIAKAKDTRPLGKRMLSWALDIDALGLLLFGAGWACILLPLTLANKGTLWWTSYKIIVLLVVGGLTLITFVAYERFGAKKPLFPFRFFRSPTVLACALIGFFDFVSFYLQYTYQYSFIAVVKDWSVKDQGYFAYTQSLSLTLGAILAGFYQLYFRRTKWLLLFGLLVRLLGVGLMIHSKGAHGSTAELVIVQVLQGLGGGIASASTQLLAQASVPHQDVATVTAFVLLFAEIGNAVGTAIATAIWRDWMPRELASHLTGILSSTEIASVFGSITTAVTYRGTNDAAYDGIVGAYTETMKILLIAATAIAVVPPFLALMVSNIKLSNDQNAVEGEDLAGRPTDARREKDADLA</sequence>
<feature type="transmembrane region" description="Helical" evidence="9">
    <location>
        <begin position="141"/>
        <end position="163"/>
    </location>
</feature>
<dbReference type="SUPFAM" id="SSF103473">
    <property type="entry name" value="MFS general substrate transporter"/>
    <property type="match status" value="1"/>
</dbReference>
<evidence type="ECO:0000256" key="2">
    <source>
        <dbReference type="ARBA" id="ARBA00008335"/>
    </source>
</evidence>
<feature type="transmembrane region" description="Helical" evidence="9">
    <location>
        <begin position="403"/>
        <end position="424"/>
    </location>
</feature>
<organism evidence="11">
    <name type="scientific">Rhodotorula toruloides</name>
    <name type="common">Yeast</name>
    <name type="synonym">Rhodosporidium toruloides</name>
    <dbReference type="NCBI Taxonomy" id="5286"/>
    <lineage>
        <taxon>Eukaryota</taxon>
        <taxon>Fungi</taxon>
        <taxon>Dikarya</taxon>
        <taxon>Basidiomycota</taxon>
        <taxon>Pucciniomycotina</taxon>
        <taxon>Microbotryomycetes</taxon>
        <taxon>Sporidiobolales</taxon>
        <taxon>Sporidiobolaceae</taxon>
        <taxon>Rhodotorula</taxon>
    </lineage>
</organism>
<dbReference type="InterPro" id="IPR011701">
    <property type="entry name" value="MFS"/>
</dbReference>
<evidence type="ECO:0000256" key="9">
    <source>
        <dbReference type="SAM" id="Phobius"/>
    </source>
</evidence>
<evidence type="ECO:0000313" key="11">
    <source>
        <dbReference type="EMBL" id="CDR49000.1"/>
    </source>
</evidence>
<dbReference type="GO" id="GO:0022857">
    <property type="term" value="F:transmembrane transporter activity"/>
    <property type="evidence" value="ECO:0007669"/>
    <property type="project" value="InterPro"/>
</dbReference>
<feature type="transmembrane region" description="Helical" evidence="9">
    <location>
        <begin position="290"/>
        <end position="313"/>
    </location>
</feature>
<feature type="transmembrane region" description="Helical" evidence="9">
    <location>
        <begin position="461"/>
        <end position="482"/>
    </location>
</feature>
<reference evidence="11" key="1">
    <citation type="journal article" date="2014" name="Genome Announc.">
        <title>Draft genome sequence of Rhodosporidium toruloides CECT1137, an oleaginous yeast of biotechnological interest.</title>
        <authorList>
            <person name="Morin N."/>
            <person name="Calcas X."/>
            <person name="Devillers H."/>
            <person name="Durrens P."/>
            <person name="Sherman D.J."/>
            <person name="Nicaud J.-M."/>
            <person name="Neuveglise C."/>
        </authorList>
    </citation>
    <scope>NUCLEOTIDE SEQUENCE</scope>
    <source>
        <strain evidence="11">CECT1137</strain>
    </source>
</reference>
<gene>
    <name evidence="11" type="ORF">RHTO0S_22e00980g</name>
</gene>
<feature type="compositionally biased region" description="Basic and acidic residues" evidence="8">
    <location>
        <begin position="1"/>
        <end position="11"/>
    </location>
</feature>
<feature type="transmembrane region" description="Helical" evidence="9">
    <location>
        <begin position="74"/>
        <end position="98"/>
    </location>
</feature>
<dbReference type="PANTHER" id="PTHR23501">
    <property type="entry name" value="MAJOR FACILITATOR SUPERFAMILY"/>
    <property type="match status" value="1"/>
</dbReference>
<evidence type="ECO:0000256" key="4">
    <source>
        <dbReference type="ARBA" id="ARBA00022692"/>
    </source>
</evidence>
<dbReference type="Gene3D" id="1.20.1250.20">
    <property type="entry name" value="MFS general substrate transporter like domains"/>
    <property type="match status" value="2"/>
</dbReference>
<feature type="transmembrane region" description="Helical" evidence="9">
    <location>
        <begin position="169"/>
        <end position="188"/>
    </location>
</feature>
<protein>
    <submittedName>
        <fullName evidence="11">RHTO0S22e00980g1_1</fullName>
    </submittedName>
</protein>
<dbReference type="Pfam" id="PF07690">
    <property type="entry name" value="MFS_1"/>
    <property type="match status" value="2"/>
</dbReference>
<evidence type="ECO:0000256" key="3">
    <source>
        <dbReference type="ARBA" id="ARBA00022448"/>
    </source>
</evidence>
<accession>A0A061BG84</accession>
<evidence type="ECO:0000259" key="10">
    <source>
        <dbReference type="PROSITE" id="PS50850"/>
    </source>
</evidence>
<feature type="transmembrane region" description="Helical" evidence="9">
    <location>
        <begin position="229"/>
        <end position="252"/>
    </location>
</feature>
<evidence type="ECO:0000256" key="1">
    <source>
        <dbReference type="ARBA" id="ARBA00004141"/>
    </source>
</evidence>
<keyword evidence="5 9" id="KW-1133">Transmembrane helix</keyword>
<feature type="compositionally biased region" description="Basic and acidic residues" evidence="8">
    <location>
        <begin position="613"/>
        <end position="624"/>
    </location>
</feature>
<evidence type="ECO:0000256" key="7">
    <source>
        <dbReference type="ARBA" id="ARBA00023136"/>
    </source>
</evidence>
<name>A0A061BG84_RHOTO</name>
<evidence type="ECO:0000256" key="5">
    <source>
        <dbReference type="ARBA" id="ARBA00022989"/>
    </source>
</evidence>
<feature type="transmembrane region" description="Helical" evidence="9">
    <location>
        <begin position="572"/>
        <end position="591"/>
    </location>
</feature>
<keyword evidence="3" id="KW-0813">Transport</keyword>
<keyword evidence="4 9" id="KW-0812">Transmembrane</keyword>
<dbReference type="InterPro" id="IPR036259">
    <property type="entry name" value="MFS_trans_sf"/>
</dbReference>
<keyword evidence="6" id="KW-0406">Ion transport</keyword>
<dbReference type="EMBL" id="LK052957">
    <property type="protein sequence ID" value="CDR49000.1"/>
    <property type="molecule type" value="Genomic_DNA"/>
</dbReference>
<comment type="similarity">
    <text evidence="2">Belongs to the major facilitator superfamily.</text>
</comment>
<dbReference type="PROSITE" id="PS50850">
    <property type="entry name" value="MFS"/>
    <property type="match status" value="1"/>
</dbReference>
<keyword evidence="7 9" id="KW-0472">Membrane</keyword>
<evidence type="ECO:0000256" key="8">
    <source>
        <dbReference type="SAM" id="MobiDB-lite"/>
    </source>
</evidence>
<comment type="subcellular location">
    <subcellularLocation>
        <location evidence="1">Membrane</location>
        <topology evidence="1">Multi-pass membrane protein</topology>
    </subcellularLocation>
</comment>
<proteinExistence type="inferred from homology"/>
<evidence type="ECO:0000256" key="6">
    <source>
        <dbReference type="ARBA" id="ARBA00023065"/>
    </source>
</evidence>
<feature type="region of interest" description="Disordered" evidence="8">
    <location>
        <begin position="1"/>
        <end position="48"/>
    </location>
</feature>
<feature type="domain" description="Major facilitator superfamily (MFS) profile" evidence="10">
    <location>
        <begin position="76"/>
        <end position="595"/>
    </location>
</feature>
<feature type="region of interest" description="Disordered" evidence="8">
    <location>
        <begin position="605"/>
        <end position="624"/>
    </location>
</feature>
<dbReference type="PANTHER" id="PTHR23501:SF87">
    <property type="entry name" value="SIDEROPHORE IRON TRANSPORTER 2"/>
    <property type="match status" value="1"/>
</dbReference>
<dbReference type="AlphaFoldDB" id="A0A061BG84"/>
<feature type="transmembrane region" description="Helical" evidence="9">
    <location>
        <begin position="325"/>
        <end position="345"/>
    </location>
</feature>